<dbReference type="EMBL" id="JAEUWV010000011">
    <property type="protein sequence ID" value="MCO6394904.1"/>
    <property type="molecule type" value="Genomic_DNA"/>
</dbReference>
<keyword evidence="5" id="KW-1185">Reference proteome</keyword>
<evidence type="ECO:0000313" key="4">
    <source>
        <dbReference type="EMBL" id="MCO6394904.1"/>
    </source>
</evidence>
<keyword evidence="1" id="KW-0808">Transferase</keyword>
<dbReference type="GO" id="GO:0004792">
    <property type="term" value="F:thiosulfate-cyanide sulfurtransferase activity"/>
    <property type="evidence" value="ECO:0007669"/>
    <property type="project" value="TreeGrafter"/>
</dbReference>
<protein>
    <submittedName>
        <fullName evidence="4">Sulfurtransferase</fullName>
    </submittedName>
</protein>
<dbReference type="InterPro" id="IPR001763">
    <property type="entry name" value="Rhodanese-like_dom"/>
</dbReference>
<proteinExistence type="predicted"/>
<sequence length="280" mass="30952">MTVFISPQELYERIKSGKKQTVLDVSWEPEAGKAWQKFQSEHIPTAVYGDLEGHLVGMPGRRQGRNPLPSLTVIDEALEEWGVEANRPVFIYDQGSGVFAARAWWIMRWAGLEHVHIIDGGFRAWEAEGLKTIAGPGNVVVPRDLELEGSKLPVATLEDVQQFEGILIDARDEKRFAGRREVLDLKAGHIPSALNLPAADLFCKETRKIKETDYIRDRFASLGVTQNTDPAKMITYSGSGNHSALLIAAMEHAGLPVATHYVGGWSQWSARLGNKVATAL</sequence>
<dbReference type="PANTHER" id="PTHR11364:SF27">
    <property type="entry name" value="SULFURTRANSFERASE"/>
    <property type="match status" value="1"/>
</dbReference>
<keyword evidence="2" id="KW-0677">Repeat</keyword>
<dbReference type="Gene3D" id="3.40.250.10">
    <property type="entry name" value="Rhodanese-like domain"/>
    <property type="match status" value="2"/>
</dbReference>
<dbReference type="InterPro" id="IPR036873">
    <property type="entry name" value="Rhodanese-like_dom_sf"/>
</dbReference>
<dbReference type="AlphaFoldDB" id="A0AAW5HXI3"/>
<name>A0AAW5HXI3_9CORY</name>
<dbReference type="PROSITE" id="PS50206">
    <property type="entry name" value="RHODANESE_3"/>
    <property type="match status" value="2"/>
</dbReference>
<feature type="domain" description="Rhodanese" evidence="3">
    <location>
        <begin position="161"/>
        <end position="277"/>
    </location>
</feature>
<gene>
    <name evidence="4" type="ORF">JMN37_07955</name>
</gene>
<comment type="caution">
    <text evidence="4">The sequence shown here is derived from an EMBL/GenBank/DDBJ whole genome shotgun (WGS) entry which is preliminary data.</text>
</comment>
<dbReference type="InterPro" id="IPR045078">
    <property type="entry name" value="TST/MPST-like"/>
</dbReference>
<evidence type="ECO:0000313" key="5">
    <source>
        <dbReference type="Proteomes" id="UP001205920"/>
    </source>
</evidence>
<reference evidence="4 5" key="1">
    <citation type="submission" date="2021-01" db="EMBL/GenBank/DDBJ databases">
        <title>Identification and Characterization of Corynebacterium sp.</title>
        <authorList>
            <person name="Luo Q."/>
            <person name="Qu P."/>
            <person name="Chen Q."/>
        </authorList>
    </citation>
    <scope>NUCLEOTIDE SEQUENCE [LARGE SCALE GENOMIC DNA]</scope>
    <source>
        <strain evidence="4 5">MC-18</strain>
    </source>
</reference>
<evidence type="ECO:0000256" key="1">
    <source>
        <dbReference type="ARBA" id="ARBA00022679"/>
    </source>
</evidence>
<evidence type="ECO:0000259" key="3">
    <source>
        <dbReference type="PROSITE" id="PS50206"/>
    </source>
</evidence>
<feature type="domain" description="Rhodanese" evidence="3">
    <location>
        <begin position="16"/>
        <end position="134"/>
    </location>
</feature>
<organism evidence="4 5">
    <name type="scientific">Corynebacterium lipophilum</name>
    <dbReference type="NCBI Taxonomy" id="2804918"/>
    <lineage>
        <taxon>Bacteria</taxon>
        <taxon>Bacillati</taxon>
        <taxon>Actinomycetota</taxon>
        <taxon>Actinomycetes</taxon>
        <taxon>Mycobacteriales</taxon>
        <taxon>Corynebacteriaceae</taxon>
        <taxon>Corynebacterium</taxon>
    </lineage>
</organism>
<dbReference type="CDD" id="cd01448">
    <property type="entry name" value="TST_Repeat_1"/>
    <property type="match status" value="1"/>
</dbReference>
<dbReference type="Proteomes" id="UP001205920">
    <property type="component" value="Unassembled WGS sequence"/>
</dbReference>
<dbReference type="PANTHER" id="PTHR11364">
    <property type="entry name" value="THIOSULFATE SULFERTANSFERASE"/>
    <property type="match status" value="1"/>
</dbReference>
<dbReference type="RefSeq" id="WP_252931601.1">
    <property type="nucleotide sequence ID" value="NZ_JAEUWV010000011.1"/>
</dbReference>
<dbReference type="SUPFAM" id="SSF52821">
    <property type="entry name" value="Rhodanese/Cell cycle control phosphatase"/>
    <property type="match status" value="2"/>
</dbReference>
<dbReference type="SMART" id="SM00450">
    <property type="entry name" value="RHOD"/>
    <property type="match status" value="2"/>
</dbReference>
<dbReference type="Pfam" id="PF00581">
    <property type="entry name" value="Rhodanese"/>
    <property type="match status" value="2"/>
</dbReference>
<accession>A0AAW5HXI3</accession>
<evidence type="ECO:0000256" key="2">
    <source>
        <dbReference type="ARBA" id="ARBA00022737"/>
    </source>
</evidence>